<gene>
    <name evidence="1" type="ORF">QAD02_001910</name>
</gene>
<evidence type="ECO:0000313" key="1">
    <source>
        <dbReference type="EMBL" id="KAJ8670651.1"/>
    </source>
</evidence>
<dbReference type="EMBL" id="CM056743">
    <property type="protein sequence ID" value="KAJ8670651.1"/>
    <property type="molecule type" value="Genomic_DNA"/>
</dbReference>
<protein>
    <submittedName>
        <fullName evidence="1">Uncharacterized protein</fullName>
    </submittedName>
</protein>
<keyword evidence="2" id="KW-1185">Reference proteome</keyword>
<organism evidence="1 2">
    <name type="scientific">Eretmocerus hayati</name>
    <dbReference type="NCBI Taxonomy" id="131215"/>
    <lineage>
        <taxon>Eukaryota</taxon>
        <taxon>Metazoa</taxon>
        <taxon>Ecdysozoa</taxon>
        <taxon>Arthropoda</taxon>
        <taxon>Hexapoda</taxon>
        <taxon>Insecta</taxon>
        <taxon>Pterygota</taxon>
        <taxon>Neoptera</taxon>
        <taxon>Endopterygota</taxon>
        <taxon>Hymenoptera</taxon>
        <taxon>Apocrita</taxon>
        <taxon>Proctotrupomorpha</taxon>
        <taxon>Chalcidoidea</taxon>
        <taxon>Aphelinidae</taxon>
        <taxon>Aphelininae</taxon>
        <taxon>Eretmocerus</taxon>
    </lineage>
</organism>
<name>A0ACC2NIB8_9HYME</name>
<proteinExistence type="predicted"/>
<sequence>MFRIATRALCRKNLSLSLSPSSSTTFQKRHAEDEKSNLSNDGKKSRVNSIKKYWLFRYVDYVKNYDQVLEKNFPKTMHVYRVFSVGTKVFYEDLKRYIKVRKKIKQCGMRALTREELQLMFTMPKDLMKISPVLLISAIPFTNYIIFPLVFYFPHLLLTSHYWSIEDKLKFMLKEHKKKLLYNKPLFRCLQKQVSSVKDARLKGELQNVVACLGSGTHPTVNSILSCKVLFSGPPYSLSCIKRRHVKMLLKIHGMSTLGLWNKRRLLKRGLLVKQMDEAIQKEGGVTKLPYDALRWAVSFRGVNPVNMSDESMQNWLGKWLAISSQVDECSISLLLHSPILLAYNYETNWTLLYHDKKK</sequence>
<reference evidence="1" key="1">
    <citation type="submission" date="2023-04" db="EMBL/GenBank/DDBJ databases">
        <title>A chromosome-level genome assembly of the parasitoid wasp Eretmocerus hayati.</title>
        <authorList>
            <person name="Zhong Y."/>
            <person name="Liu S."/>
            <person name="Liu Y."/>
        </authorList>
    </citation>
    <scope>NUCLEOTIDE SEQUENCE</scope>
    <source>
        <strain evidence="1">ZJU_SS_LIU_2023</strain>
    </source>
</reference>
<comment type="caution">
    <text evidence="1">The sequence shown here is derived from an EMBL/GenBank/DDBJ whole genome shotgun (WGS) entry which is preliminary data.</text>
</comment>
<dbReference type="Proteomes" id="UP001239111">
    <property type="component" value="Chromosome 3"/>
</dbReference>
<accession>A0ACC2NIB8</accession>
<evidence type="ECO:0000313" key="2">
    <source>
        <dbReference type="Proteomes" id="UP001239111"/>
    </source>
</evidence>